<feature type="transmembrane region" description="Helical" evidence="8">
    <location>
        <begin position="33"/>
        <end position="51"/>
    </location>
</feature>
<keyword evidence="5 8" id="KW-0812">Transmembrane</keyword>
<keyword evidence="7 8" id="KW-0472">Membrane</keyword>
<dbReference type="EMBL" id="MCGI01000003">
    <property type="protein sequence ID" value="ODM10684.1"/>
    <property type="molecule type" value="Genomic_DNA"/>
</dbReference>
<evidence type="ECO:0000256" key="7">
    <source>
        <dbReference type="ARBA" id="ARBA00023136"/>
    </source>
</evidence>
<feature type="transmembrane region" description="Helical" evidence="8">
    <location>
        <begin position="156"/>
        <end position="178"/>
    </location>
</feature>
<evidence type="ECO:0000256" key="8">
    <source>
        <dbReference type="RuleBase" id="RU363032"/>
    </source>
</evidence>
<feature type="transmembrane region" description="Helical" evidence="8">
    <location>
        <begin position="95"/>
        <end position="115"/>
    </location>
</feature>
<dbReference type="CDD" id="cd06261">
    <property type="entry name" value="TM_PBP2"/>
    <property type="match status" value="1"/>
</dbReference>
<evidence type="ECO:0000259" key="9">
    <source>
        <dbReference type="PROSITE" id="PS50928"/>
    </source>
</evidence>
<comment type="similarity">
    <text evidence="2">Belongs to the binding-protein-dependent transport system permease family. CysTW subfamily.</text>
</comment>
<dbReference type="InterPro" id="IPR035906">
    <property type="entry name" value="MetI-like_sf"/>
</dbReference>
<sequence length="226" mass="23890">MQEFLNTYFGNVMAKLPDFYGSILDTLRMTGRAGAIAFVGGLFLGVVLTVTKEGGILQAKALYQVLDKIINFFRSIPFIILLAALIPLTRLISGTAIGVEGAIVPLVCGTIPFFARQIESALAEMDPGLVEAALSMGSSPVEIIFRVYLKECIPGIVRAVTITAISLIGLTAMAGAVGAGGLGDFAIRFGYQRNQTDVTLASILVLASLVSLIQLAGNMTAKKHTH</sequence>
<dbReference type="GeneID" id="93303176"/>
<protein>
    <submittedName>
        <fullName evidence="10">Methionine import system permease protein MetP</fullName>
    </submittedName>
</protein>
<gene>
    <name evidence="10" type="primary">metP_2</name>
    <name evidence="10" type="ORF">BEH84_03113</name>
</gene>
<dbReference type="InterPro" id="IPR051322">
    <property type="entry name" value="AA_ABC_Transporter_Permease"/>
</dbReference>
<dbReference type="GO" id="GO:0048473">
    <property type="term" value="P:D-methionine transmembrane transport"/>
    <property type="evidence" value="ECO:0007669"/>
    <property type="project" value="TreeGrafter"/>
</dbReference>
<keyword evidence="4" id="KW-1003">Cell membrane</keyword>
<accession>A0A1E3APX0</accession>
<dbReference type="PANTHER" id="PTHR30450">
    <property type="entry name" value="ABC TRANSPORTER PERMEASE"/>
    <property type="match status" value="1"/>
</dbReference>
<dbReference type="RefSeq" id="WP_069157529.1">
    <property type="nucleotide sequence ID" value="NZ_DBFYTC010000181.1"/>
</dbReference>
<evidence type="ECO:0000256" key="5">
    <source>
        <dbReference type="ARBA" id="ARBA00022692"/>
    </source>
</evidence>
<evidence type="ECO:0000313" key="11">
    <source>
        <dbReference type="Proteomes" id="UP000095003"/>
    </source>
</evidence>
<evidence type="ECO:0000256" key="3">
    <source>
        <dbReference type="ARBA" id="ARBA00022448"/>
    </source>
</evidence>
<evidence type="ECO:0000256" key="1">
    <source>
        <dbReference type="ARBA" id="ARBA00004651"/>
    </source>
</evidence>
<feature type="domain" description="ABC transmembrane type-1" evidence="9">
    <location>
        <begin position="23"/>
        <end position="217"/>
    </location>
</feature>
<dbReference type="FunFam" id="1.10.3720.10:FF:000002">
    <property type="entry name" value="D-methionine ABC transporter permease MetI"/>
    <property type="match status" value="1"/>
</dbReference>
<keyword evidence="6 8" id="KW-1133">Transmembrane helix</keyword>
<dbReference type="GO" id="GO:0005886">
    <property type="term" value="C:plasma membrane"/>
    <property type="evidence" value="ECO:0007669"/>
    <property type="project" value="UniProtKB-SubCell"/>
</dbReference>
<name>A0A1E3APX0_9FIRM</name>
<dbReference type="InterPro" id="IPR000515">
    <property type="entry name" value="MetI-like"/>
</dbReference>
<dbReference type="AlphaFoldDB" id="A0A1E3APX0"/>
<evidence type="ECO:0000256" key="4">
    <source>
        <dbReference type="ARBA" id="ARBA00022475"/>
    </source>
</evidence>
<dbReference type="PROSITE" id="PS50928">
    <property type="entry name" value="ABC_TM1"/>
    <property type="match status" value="1"/>
</dbReference>
<dbReference type="PANTHER" id="PTHR30450:SF1">
    <property type="entry name" value="D-METHIONINE TRANSPORT SYSTEM PERMEASE PROTEIN METI-RELATED"/>
    <property type="match status" value="1"/>
</dbReference>
<dbReference type="Gene3D" id="1.10.3720.10">
    <property type="entry name" value="MetI-like"/>
    <property type="match status" value="1"/>
</dbReference>
<feature type="transmembrane region" description="Helical" evidence="8">
    <location>
        <begin position="72"/>
        <end position="89"/>
    </location>
</feature>
<evidence type="ECO:0000256" key="6">
    <source>
        <dbReference type="ARBA" id="ARBA00022989"/>
    </source>
</evidence>
<comment type="caution">
    <text evidence="10">The sequence shown here is derived from an EMBL/GenBank/DDBJ whole genome shotgun (WGS) entry which is preliminary data.</text>
</comment>
<comment type="subcellular location">
    <subcellularLocation>
        <location evidence="1 8">Cell membrane</location>
        <topology evidence="1 8">Multi-pass membrane protein</topology>
    </subcellularLocation>
</comment>
<reference evidence="10 11" key="1">
    <citation type="submission" date="2016-07" db="EMBL/GenBank/DDBJ databases">
        <title>Characterization of isolates of Eisenbergiella tayi derived from blood cultures, using whole genome sequencing.</title>
        <authorList>
            <person name="Burdz T."/>
            <person name="Wiebe D."/>
            <person name="Huynh C."/>
            <person name="Bernard K."/>
        </authorList>
    </citation>
    <scope>NUCLEOTIDE SEQUENCE [LARGE SCALE GENOMIC DNA]</scope>
    <source>
        <strain evidence="10 11">NML 120489</strain>
    </source>
</reference>
<dbReference type="Proteomes" id="UP000095003">
    <property type="component" value="Unassembled WGS sequence"/>
</dbReference>
<proteinExistence type="inferred from homology"/>
<evidence type="ECO:0000313" key="10">
    <source>
        <dbReference type="EMBL" id="ODM10684.1"/>
    </source>
</evidence>
<organism evidence="10 11">
    <name type="scientific">Eisenbergiella tayi</name>
    <dbReference type="NCBI Taxonomy" id="1432052"/>
    <lineage>
        <taxon>Bacteria</taxon>
        <taxon>Bacillati</taxon>
        <taxon>Bacillota</taxon>
        <taxon>Clostridia</taxon>
        <taxon>Lachnospirales</taxon>
        <taxon>Lachnospiraceae</taxon>
        <taxon>Eisenbergiella</taxon>
    </lineage>
</organism>
<evidence type="ECO:0000256" key="2">
    <source>
        <dbReference type="ARBA" id="ARBA00007069"/>
    </source>
</evidence>
<dbReference type="SUPFAM" id="SSF161098">
    <property type="entry name" value="MetI-like"/>
    <property type="match status" value="1"/>
</dbReference>
<dbReference type="Pfam" id="PF00528">
    <property type="entry name" value="BPD_transp_1"/>
    <property type="match status" value="1"/>
</dbReference>
<keyword evidence="3 8" id="KW-0813">Transport</keyword>
<dbReference type="PATRIC" id="fig|1432052.3.peg.3445"/>
<feature type="transmembrane region" description="Helical" evidence="8">
    <location>
        <begin position="198"/>
        <end position="217"/>
    </location>
</feature>